<sequence length="430" mass="47536">MLYVVWGFPPCRAGGVYRALATANAFARGGWDVTVLTPEREAFERYTGVDPSLEERVDPSVRVERIPFSWPTLEPDVRQWPALRAYAPRLWARARKELDQVPFPEPAYGPWRRELEKAVDRLAAERRIDLCVATANPHVTFTAARRLHDKHGVPYVMDYRDAWSLDVFSGDRLHQPGSRVEKWERSLMTDAREVWFVNEPIRAWHAATYPETASKLRVVANGYDPEFAAEGTARVPSTEAGLTFGYVGTVSGKVPLAELVEGWRAARALDPVLERSRVEIHGYLGHYALPNPAMQRVVESGADVGVSYEGPVPKAAVRSVYERFDALLLVLGTGRYVTSGKVYEYLATGLPIVSVHDPGNAASEVLRGYPLWFPAASLSAADVGRALADAAAAAVAADPVIRSAGVEFAARYRRDRQLDPRVSELKAVAA</sequence>
<dbReference type="Proteomes" id="UP000800981">
    <property type="component" value="Unassembled WGS sequence"/>
</dbReference>
<evidence type="ECO:0000259" key="3">
    <source>
        <dbReference type="Pfam" id="PF13579"/>
    </source>
</evidence>
<keyword evidence="1" id="KW-0328">Glycosyltransferase</keyword>
<reference evidence="4 5" key="1">
    <citation type="submission" date="2020-03" db="EMBL/GenBank/DDBJ databases">
        <title>Two novel Motilibacter sp.</title>
        <authorList>
            <person name="Liu S."/>
        </authorList>
    </citation>
    <scope>NUCLEOTIDE SEQUENCE [LARGE SCALE GENOMIC DNA]</scope>
    <source>
        <strain evidence="4 5">E257</strain>
    </source>
</reference>
<evidence type="ECO:0000313" key="5">
    <source>
        <dbReference type="Proteomes" id="UP000800981"/>
    </source>
</evidence>
<evidence type="ECO:0000256" key="1">
    <source>
        <dbReference type="ARBA" id="ARBA00022676"/>
    </source>
</evidence>
<dbReference type="EMBL" id="JAANNP010000032">
    <property type="protein sequence ID" value="NHC15472.1"/>
    <property type="molecule type" value="Genomic_DNA"/>
</dbReference>
<comment type="caution">
    <text evidence="4">The sequence shown here is derived from an EMBL/GenBank/DDBJ whole genome shotgun (WGS) entry which is preliminary data.</text>
</comment>
<accession>A0ABX0GXC6</accession>
<keyword evidence="2" id="KW-0808">Transferase</keyword>
<dbReference type="Gene3D" id="3.40.50.2000">
    <property type="entry name" value="Glycogen Phosphorylase B"/>
    <property type="match status" value="2"/>
</dbReference>
<dbReference type="SUPFAM" id="SSF53756">
    <property type="entry name" value="UDP-Glycosyltransferase/glycogen phosphorylase"/>
    <property type="match status" value="1"/>
</dbReference>
<dbReference type="Pfam" id="PF13579">
    <property type="entry name" value="Glyco_trans_4_4"/>
    <property type="match status" value="1"/>
</dbReference>
<organism evidence="4 5">
    <name type="scientific">Motilibacter deserti</name>
    <dbReference type="NCBI Taxonomy" id="2714956"/>
    <lineage>
        <taxon>Bacteria</taxon>
        <taxon>Bacillati</taxon>
        <taxon>Actinomycetota</taxon>
        <taxon>Actinomycetes</taxon>
        <taxon>Motilibacterales</taxon>
        <taxon>Motilibacteraceae</taxon>
        <taxon>Motilibacter</taxon>
    </lineage>
</organism>
<name>A0ABX0GXC6_9ACTN</name>
<dbReference type="InterPro" id="IPR028098">
    <property type="entry name" value="Glyco_trans_4-like_N"/>
</dbReference>
<proteinExistence type="predicted"/>
<protein>
    <submittedName>
        <fullName evidence="4">Glycosyltransferase family 4 protein</fullName>
    </submittedName>
</protein>
<gene>
    <name evidence="4" type="ORF">G9H71_16965</name>
</gene>
<evidence type="ECO:0000256" key="2">
    <source>
        <dbReference type="ARBA" id="ARBA00022679"/>
    </source>
</evidence>
<evidence type="ECO:0000313" key="4">
    <source>
        <dbReference type="EMBL" id="NHC15472.1"/>
    </source>
</evidence>
<feature type="domain" description="Glycosyltransferase subfamily 4-like N-terminal" evidence="3">
    <location>
        <begin position="14"/>
        <end position="222"/>
    </location>
</feature>
<keyword evidence="5" id="KW-1185">Reference proteome</keyword>